<dbReference type="EMBL" id="CAFBMT010000014">
    <property type="protein sequence ID" value="CAB4942649.1"/>
    <property type="molecule type" value="Genomic_DNA"/>
</dbReference>
<evidence type="ECO:0000313" key="7">
    <source>
        <dbReference type="EMBL" id="CAB5004196.1"/>
    </source>
</evidence>
<accession>A0A6J6A9P4</accession>
<dbReference type="InterPro" id="IPR025272">
    <property type="entry name" value="SocA_Panacea"/>
</dbReference>
<proteinExistence type="predicted"/>
<evidence type="ECO:0000313" key="5">
    <source>
        <dbReference type="EMBL" id="CAB4848616.1"/>
    </source>
</evidence>
<dbReference type="EMBL" id="CAFAAV010000311">
    <property type="protein sequence ID" value="CAB4835461.1"/>
    <property type="molecule type" value="Genomic_DNA"/>
</dbReference>
<feature type="domain" description="Antitoxin SocA-like Panacea" evidence="1">
    <location>
        <begin position="32"/>
        <end position="140"/>
    </location>
</feature>
<dbReference type="EMBL" id="CAESGF010000013">
    <property type="protein sequence ID" value="CAB4364430.1"/>
    <property type="molecule type" value="Genomic_DNA"/>
</dbReference>
<evidence type="ECO:0000313" key="2">
    <source>
        <dbReference type="EMBL" id="CAB4364430.1"/>
    </source>
</evidence>
<evidence type="ECO:0000313" key="6">
    <source>
        <dbReference type="EMBL" id="CAB4942649.1"/>
    </source>
</evidence>
<gene>
    <name evidence="3" type="ORF">UFOPK2656_02057</name>
    <name evidence="4" type="ORF">UFOPK3099_02775</name>
    <name evidence="5" type="ORF">UFOPK3267_00747</name>
    <name evidence="6" type="ORF">UFOPK3651_02300</name>
    <name evidence="7" type="ORF">UFOPK3931_02386</name>
    <name evidence="2" type="ORF">UFOPK4189_02191</name>
</gene>
<dbReference type="EMBL" id="CAFBIY010000028">
    <property type="protein sequence ID" value="CAB4848616.1"/>
    <property type="molecule type" value="Genomic_DNA"/>
</dbReference>
<dbReference type="Pfam" id="PF13274">
    <property type="entry name" value="SocA_Panacea"/>
    <property type="match status" value="1"/>
</dbReference>
<evidence type="ECO:0000313" key="4">
    <source>
        <dbReference type="EMBL" id="CAB4835461.1"/>
    </source>
</evidence>
<organism evidence="2">
    <name type="scientific">freshwater metagenome</name>
    <dbReference type="NCBI Taxonomy" id="449393"/>
    <lineage>
        <taxon>unclassified sequences</taxon>
        <taxon>metagenomes</taxon>
        <taxon>ecological metagenomes</taxon>
    </lineage>
</organism>
<protein>
    <submittedName>
        <fullName evidence="2">Unannotated protein</fullName>
    </submittedName>
</protein>
<evidence type="ECO:0000259" key="1">
    <source>
        <dbReference type="Pfam" id="PF13274"/>
    </source>
</evidence>
<dbReference type="EMBL" id="CAFBOL010000081">
    <property type="protein sequence ID" value="CAB5004196.1"/>
    <property type="molecule type" value="Genomic_DNA"/>
</dbReference>
<dbReference type="EMBL" id="CAEZYF010000013">
    <property type="protein sequence ID" value="CAB4730254.1"/>
    <property type="molecule type" value="Genomic_DNA"/>
</dbReference>
<sequence length="182" mass="20319">MKTTYDERKFTELIVYVAARLQGDRSGGATKLNKVLFFADFAHVRRAGRPITGATYQKLVHGPAARRLRPVRDELIGKGEAELCEEEFLGYQQHRLVPLRQPDLTVFTVDELATIDKVLADLDGLNGRQVSDLSHEEAGWRLVEFGDDIPYEAALVGARQVSTPTSQRLEREAAERLGLIAS</sequence>
<dbReference type="AlphaFoldDB" id="A0A6J6A9P4"/>
<name>A0A6J6A9P4_9ZZZZ</name>
<evidence type="ECO:0000313" key="3">
    <source>
        <dbReference type="EMBL" id="CAB4730254.1"/>
    </source>
</evidence>
<reference evidence="2" key="1">
    <citation type="submission" date="2020-05" db="EMBL/GenBank/DDBJ databases">
        <authorList>
            <person name="Chiriac C."/>
            <person name="Salcher M."/>
            <person name="Ghai R."/>
            <person name="Kavagutti S V."/>
        </authorList>
    </citation>
    <scope>NUCLEOTIDE SEQUENCE</scope>
</reference>